<protein>
    <recommendedName>
        <fullName evidence="3">Chaperone protein DnaK</fullName>
    </recommendedName>
    <alternativeName>
        <fullName evidence="4">Chaperone protein dnaK</fullName>
    </alternativeName>
    <alternativeName>
        <fullName evidence="12">HSP70</fullName>
    </alternativeName>
    <alternativeName>
        <fullName evidence="11">Heat shock 70 kDa protein</fullName>
    </alternativeName>
    <alternativeName>
        <fullName evidence="10">Heat shock protein 70</fullName>
    </alternativeName>
</protein>
<keyword evidence="9" id="KW-0143">Chaperone</keyword>
<keyword evidence="15" id="KW-1185">Reference proteome</keyword>
<comment type="similarity">
    <text evidence="2 13">Belongs to the heat shock protein 70 family.</text>
</comment>
<gene>
    <name evidence="14" type="ORF">ABID29_002151</name>
</gene>
<evidence type="ECO:0000256" key="12">
    <source>
        <dbReference type="ARBA" id="ARBA00033103"/>
    </source>
</evidence>
<evidence type="ECO:0000256" key="2">
    <source>
        <dbReference type="ARBA" id="ARBA00007381"/>
    </source>
</evidence>
<evidence type="ECO:0000256" key="6">
    <source>
        <dbReference type="ARBA" id="ARBA00022741"/>
    </source>
</evidence>
<dbReference type="InterPro" id="IPR043129">
    <property type="entry name" value="ATPase_NBD"/>
</dbReference>
<dbReference type="InterPro" id="IPR013126">
    <property type="entry name" value="Hsp_70_fam"/>
</dbReference>
<keyword evidence="6 13" id="KW-0547">Nucleotide-binding</keyword>
<evidence type="ECO:0000313" key="14">
    <source>
        <dbReference type="EMBL" id="MET3559002.1"/>
    </source>
</evidence>
<dbReference type="PRINTS" id="PR00301">
    <property type="entry name" value="HEATSHOCK70"/>
</dbReference>
<evidence type="ECO:0000256" key="11">
    <source>
        <dbReference type="ARBA" id="ARBA00030945"/>
    </source>
</evidence>
<sequence>MILGIDLGTTNSLATIFRNGKVELIPTIFGDYLTPSIVALNDEGEVIVGRLAKERLLTQPTHTQAQFKRFMGTKEVLTLGEASFRPEELSSFIIRSLVADAERYLGEPVEEVIISVPAYFNDTQRYATKLAGHLAGLNVERIINEPSAVALARHYEYKDDTSYMVVDFGGGTLDVSIVEAFDTVVEIVAISGDNHLGGEDFTALIAQKFIQSLGLTSALASKSLYQKILLEAEKTKRLLDHQDQAEMMVVEGEKEHRLTFTYDLFLELSQSLLLRLKQAIDKALYDAKYSRVSPEEVILVGGSAKMRLVQEFLEHYLQRDILVVDNPDTVIAIGCGLAAGIKERQGEIKDMTLSDICPFTLGTGLVNDVYSPIIERNQSLPCSREHRYCVAELGQEMVECTIYQGERMRASDNHLLGSMEVPVPRNFEAHEEIAIRFTYDINGLLDIDVTVLSTGEIFTKTILQEAIYLTDEEIMERKAVLAKIKLNVRETELYRSLITRADRLYAAHLGAKRDRIQVETQRFEEKVADCSVSRLPYLCREFTMILDKIEEEA</sequence>
<name>A0ABV2FKD2_9STRE</name>
<comment type="caution">
    <text evidence="14">The sequence shown here is derived from an EMBL/GenBank/DDBJ whole genome shotgun (WGS) entry which is preliminary data.</text>
</comment>
<proteinExistence type="inferred from homology"/>
<evidence type="ECO:0000256" key="1">
    <source>
        <dbReference type="ARBA" id="ARBA00002290"/>
    </source>
</evidence>
<evidence type="ECO:0000256" key="7">
    <source>
        <dbReference type="ARBA" id="ARBA00022840"/>
    </source>
</evidence>
<dbReference type="Pfam" id="PF00012">
    <property type="entry name" value="HSP70"/>
    <property type="match status" value="1"/>
</dbReference>
<dbReference type="PANTHER" id="PTHR19375">
    <property type="entry name" value="HEAT SHOCK PROTEIN 70KDA"/>
    <property type="match status" value="1"/>
</dbReference>
<dbReference type="Gene3D" id="3.90.640.10">
    <property type="entry name" value="Actin, Chain A, domain 4"/>
    <property type="match status" value="1"/>
</dbReference>
<dbReference type="InterPro" id="IPR018181">
    <property type="entry name" value="Heat_shock_70_CS"/>
</dbReference>
<dbReference type="EMBL" id="JBEPLO010000030">
    <property type="protein sequence ID" value="MET3559002.1"/>
    <property type="molecule type" value="Genomic_DNA"/>
</dbReference>
<dbReference type="Gene3D" id="2.60.34.10">
    <property type="entry name" value="Substrate Binding Domain Of DNAk, Chain A, domain 1"/>
    <property type="match status" value="1"/>
</dbReference>
<comment type="function">
    <text evidence="1">Acts as a chaperone.</text>
</comment>
<evidence type="ECO:0000256" key="3">
    <source>
        <dbReference type="ARBA" id="ARBA00014415"/>
    </source>
</evidence>
<evidence type="ECO:0000313" key="15">
    <source>
        <dbReference type="Proteomes" id="UP001549122"/>
    </source>
</evidence>
<evidence type="ECO:0000256" key="8">
    <source>
        <dbReference type="ARBA" id="ARBA00023016"/>
    </source>
</evidence>
<dbReference type="RefSeq" id="WP_354366100.1">
    <property type="nucleotide sequence ID" value="NZ_JBEPLO010000030.1"/>
</dbReference>
<dbReference type="PROSITE" id="PS00329">
    <property type="entry name" value="HSP70_2"/>
    <property type="match status" value="1"/>
</dbReference>
<evidence type="ECO:0000256" key="13">
    <source>
        <dbReference type="RuleBase" id="RU003322"/>
    </source>
</evidence>
<dbReference type="SUPFAM" id="SSF100920">
    <property type="entry name" value="Heat shock protein 70kD (HSP70), peptide-binding domain"/>
    <property type="match status" value="1"/>
</dbReference>
<keyword evidence="7 13" id="KW-0067">ATP-binding</keyword>
<evidence type="ECO:0000256" key="4">
    <source>
        <dbReference type="ARBA" id="ARBA00017249"/>
    </source>
</evidence>
<accession>A0ABV2FKD2</accession>
<dbReference type="Gene3D" id="3.30.420.40">
    <property type="match status" value="2"/>
</dbReference>
<dbReference type="InterPro" id="IPR029047">
    <property type="entry name" value="HSP70_peptide-bd_sf"/>
</dbReference>
<keyword evidence="5" id="KW-0597">Phosphoprotein</keyword>
<dbReference type="SUPFAM" id="SSF53067">
    <property type="entry name" value="Actin-like ATPase domain"/>
    <property type="match status" value="2"/>
</dbReference>
<reference evidence="14 15" key="1">
    <citation type="submission" date="2024-06" db="EMBL/GenBank/DDBJ databases">
        <title>Genomic Encyclopedia of Type Strains, Phase IV (KMG-IV): sequencing the most valuable type-strain genomes for metagenomic binning, comparative biology and taxonomic classification.</title>
        <authorList>
            <person name="Goeker M."/>
        </authorList>
    </citation>
    <scope>NUCLEOTIDE SEQUENCE [LARGE SCALE GENOMIC DNA]</scope>
    <source>
        <strain evidence="14 15">DSM 28303</strain>
    </source>
</reference>
<evidence type="ECO:0000256" key="5">
    <source>
        <dbReference type="ARBA" id="ARBA00022553"/>
    </source>
</evidence>
<evidence type="ECO:0000256" key="10">
    <source>
        <dbReference type="ARBA" id="ARBA00030019"/>
    </source>
</evidence>
<evidence type="ECO:0000256" key="9">
    <source>
        <dbReference type="ARBA" id="ARBA00023186"/>
    </source>
</evidence>
<dbReference type="Proteomes" id="UP001549122">
    <property type="component" value="Unassembled WGS sequence"/>
</dbReference>
<dbReference type="PROSITE" id="PS00297">
    <property type="entry name" value="HSP70_1"/>
    <property type="match status" value="1"/>
</dbReference>
<organism evidence="14 15">
    <name type="scientific">Streptococcus rupicaprae</name>
    <dbReference type="NCBI Taxonomy" id="759619"/>
    <lineage>
        <taxon>Bacteria</taxon>
        <taxon>Bacillati</taxon>
        <taxon>Bacillota</taxon>
        <taxon>Bacilli</taxon>
        <taxon>Lactobacillales</taxon>
        <taxon>Streptococcaceae</taxon>
        <taxon>Streptococcus</taxon>
    </lineage>
</organism>
<keyword evidence="8" id="KW-0346">Stress response</keyword>